<proteinExistence type="predicted"/>
<keyword evidence="3" id="KW-1185">Reference proteome</keyword>
<keyword evidence="1" id="KW-0472">Membrane</keyword>
<evidence type="ECO:0000313" key="3">
    <source>
        <dbReference type="Proteomes" id="UP000753802"/>
    </source>
</evidence>
<dbReference type="EMBL" id="JAACJS010000002">
    <property type="protein sequence ID" value="NCI48721.1"/>
    <property type="molecule type" value="Genomic_DNA"/>
</dbReference>
<organism evidence="2 3">
    <name type="scientific">Sediminibacterium roseum</name>
    <dbReference type="NCBI Taxonomy" id="1978412"/>
    <lineage>
        <taxon>Bacteria</taxon>
        <taxon>Pseudomonadati</taxon>
        <taxon>Bacteroidota</taxon>
        <taxon>Chitinophagia</taxon>
        <taxon>Chitinophagales</taxon>
        <taxon>Chitinophagaceae</taxon>
        <taxon>Sediminibacterium</taxon>
    </lineage>
</organism>
<dbReference type="Proteomes" id="UP000753802">
    <property type="component" value="Unassembled WGS sequence"/>
</dbReference>
<keyword evidence="1" id="KW-1133">Transmembrane helix</keyword>
<evidence type="ECO:0000256" key="1">
    <source>
        <dbReference type="SAM" id="Phobius"/>
    </source>
</evidence>
<keyword evidence="1" id="KW-0812">Transmembrane</keyword>
<sequence length="171" mass="18962">MDNLKLIEEIKELIHESPMCSVDIKPLIEKYTEGLDREQQRPVRGDIFKVLRALKEDKDIDYADSAASMALMTTMQGAYPTNSLHIKSTLKYEKERQVPKTPQAPQYITNITTHGANSPAVANSDRTTIGTDNSDLTKKGLKISRETLNWTIAGIALATLISILVALHVIG</sequence>
<protein>
    <submittedName>
        <fullName evidence="2">Uncharacterized protein</fullName>
    </submittedName>
</protein>
<gene>
    <name evidence="2" type="ORF">GWC95_02210</name>
</gene>
<feature type="transmembrane region" description="Helical" evidence="1">
    <location>
        <begin position="148"/>
        <end position="170"/>
    </location>
</feature>
<evidence type="ECO:0000313" key="2">
    <source>
        <dbReference type="EMBL" id="NCI48721.1"/>
    </source>
</evidence>
<dbReference type="RefSeq" id="WP_161817035.1">
    <property type="nucleotide sequence ID" value="NZ_JAACJS010000002.1"/>
</dbReference>
<accession>A0ABW9ZNQ2</accession>
<reference evidence="2 3" key="1">
    <citation type="submission" date="2020-01" db="EMBL/GenBank/DDBJ databases">
        <title>Genome analysis.</title>
        <authorList>
            <person name="Wu S."/>
            <person name="Wang G."/>
        </authorList>
    </citation>
    <scope>NUCLEOTIDE SEQUENCE [LARGE SCALE GENOMIC DNA]</scope>
    <source>
        <strain evidence="2 3">SYL130</strain>
    </source>
</reference>
<name>A0ABW9ZNQ2_9BACT</name>
<comment type="caution">
    <text evidence="2">The sequence shown here is derived from an EMBL/GenBank/DDBJ whole genome shotgun (WGS) entry which is preliminary data.</text>
</comment>